<reference evidence="1 2" key="1">
    <citation type="journal article" date="2014" name="Genome Biol. Evol.">
        <title>The genome of the myxosporean Thelohanellus kitauei shows adaptations to nutrient acquisition within its fish host.</title>
        <authorList>
            <person name="Yang Y."/>
            <person name="Xiong J."/>
            <person name="Zhou Z."/>
            <person name="Huo F."/>
            <person name="Miao W."/>
            <person name="Ran C."/>
            <person name="Liu Y."/>
            <person name="Zhang J."/>
            <person name="Feng J."/>
            <person name="Wang M."/>
            <person name="Wang M."/>
            <person name="Wang L."/>
            <person name="Yao B."/>
        </authorList>
    </citation>
    <scope>NUCLEOTIDE SEQUENCE [LARGE SCALE GENOMIC DNA]</scope>
    <source>
        <strain evidence="1">Wuqing</strain>
    </source>
</reference>
<organism evidence="1 2">
    <name type="scientific">Thelohanellus kitauei</name>
    <name type="common">Myxosporean</name>
    <dbReference type="NCBI Taxonomy" id="669202"/>
    <lineage>
        <taxon>Eukaryota</taxon>
        <taxon>Metazoa</taxon>
        <taxon>Cnidaria</taxon>
        <taxon>Myxozoa</taxon>
        <taxon>Myxosporea</taxon>
        <taxon>Bivalvulida</taxon>
        <taxon>Platysporina</taxon>
        <taxon>Myxobolidae</taxon>
        <taxon>Thelohanellus</taxon>
    </lineage>
</organism>
<dbReference type="AlphaFoldDB" id="A0A0C2I645"/>
<accession>A0A0C2I645</accession>
<comment type="caution">
    <text evidence="1">The sequence shown here is derived from an EMBL/GenBank/DDBJ whole genome shotgun (WGS) entry which is preliminary data.</text>
</comment>
<proteinExistence type="predicted"/>
<sequence>MDLEFSFAIFHFKFSSGDTVKYTFYFILESIVFPRHTGVPKNPFRKKELETYFDKRHLENLLKTKTIHQDWSLFTFCQINCYDNTCNDCFKEIRNSDVFKDIRQTYNRSSLIWKPNFDLETQPRDVQNYLKDYYDTHSNIKLS</sequence>
<dbReference type="Proteomes" id="UP000031668">
    <property type="component" value="Unassembled WGS sequence"/>
</dbReference>
<evidence type="ECO:0000313" key="2">
    <source>
        <dbReference type="Proteomes" id="UP000031668"/>
    </source>
</evidence>
<name>A0A0C2I645_THEKT</name>
<keyword evidence="2" id="KW-1185">Reference proteome</keyword>
<evidence type="ECO:0000313" key="1">
    <source>
        <dbReference type="EMBL" id="KII60663.1"/>
    </source>
</evidence>
<gene>
    <name evidence="1" type="ORF">RF11_10527</name>
</gene>
<protein>
    <submittedName>
        <fullName evidence="1">Uncharacterized protein</fullName>
    </submittedName>
</protein>
<dbReference type="EMBL" id="JWZT01005525">
    <property type="protein sequence ID" value="KII60663.1"/>
    <property type="molecule type" value="Genomic_DNA"/>
</dbReference>